<evidence type="ECO:0000256" key="1">
    <source>
        <dbReference type="SAM" id="Coils"/>
    </source>
</evidence>
<dbReference type="PANTHER" id="PTHR32114">
    <property type="entry name" value="ABC TRANSPORTER ABCH.3"/>
    <property type="match status" value="1"/>
</dbReference>
<dbReference type="RefSeq" id="WP_155170272.1">
    <property type="nucleotide sequence ID" value="NZ_BAAAFL010000003.1"/>
</dbReference>
<comment type="caution">
    <text evidence="3">The sequence shown here is derived from an EMBL/GenBank/DDBJ whole genome shotgun (WGS) entry which is preliminary data.</text>
</comment>
<dbReference type="Proteomes" id="UP000798808">
    <property type="component" value="Unassembled WGS sequence"/>
</dbReference>
<feature type="coiled-coil region" evidence="1">
    <location>
        <begin position="359"/>
        <end position="389"/>
    </location>
</feature>
<reference evidence="3 4" key="1">
    <citation type="submission" date="2019-02" db="EMBL/GenBank/DDBJ databases">
        <authorList>
            <person name="Goldberg S.R."/>
            <person name="Haltli B.A."/>
            <person name="Correa H."/>
            <person name="Russell K.G."/>
        </authorList>
    </citation>
    <scope>NUCLEOTIDE SEQUENCE [LARGE SCALE GENOMIC DNA]</scope>
    <source>
        <strain evidence="3 4">JCM 16186</strain>
    </source>
</reference>
<dbReference type="InterPro" id="IPR027417">
    <property type="entry name" value="P-loop_NTPase"/>
</dbReference>
<accession>A0ABW9RJV7</accession>
<evidence type="ECO:0000313" key="4">
    <source>
        <dbReference type="Proteomes" id="UP000798808"/>
    </source>
</evidence>
<dbReference type="Gene3D" id="3.40.50.300">
    <property type="entry name" value="P-loop containing nucleotide triphosphate hydrolases"/>
    <property type="match status" value="2"/>
</dbReference>
<gene>
    <name evidence="3" type="ORF">E1163_05335</name>
</gene>
<organism evidence="3 4">
    <name type="scientific">Fulvivirga kasyanovii</name>
    <dbReference type="NCBI Taxonomy" id="396812"/>
    <lineage>
        <taxon>Bacteria</taxon>
        <taxon>Pseudomonadati</taxon>
        <taxon>Bacteroidota</taxon>
        <taxon>Cytophagia</taxon>
        <taxon>Cytophagales</taxon>
        <taxon>Fulvivirgaceae</taxon>
        <taxon>Fulvivirga</taxon>
    </lineage>
</organism>
<dbReference type="PANTHER" id="PTHR32114:SF2">
    <property type="entry name" value="ABC TRANSPORTER ABCH.3"/>
    <property type="match status" value="1"/>
</dbReference>
<dbReference type="EMBL" id="SMLW01000402">
    <property type="protein sequence ID" value="MTI24362.1"/>
    <property type="molecule type" value="Genomic_DNA"/>
</dbReference>
<evidence type="ECO:0000259" key="2">
    <source>
        <dbReference type="Pfam" id="PF13476"/>
    </source>
</evidence>
<dbReference type="Pfam" id="PF13476">
    <property type="entry name" value="AAA_23"/>
    <property type="match status" value="1"/>
</dbReference>
<dbReference type="SUPFAM" id="SSF52540">
    <property type="entry name" value="P-loop containing nucleoside triphosphate hydrolases"/>
    <property type="match status" value="1"/>
</dbReference>
<proteinExistence type="predicted"/>
<keyword evidence="4" id="KW-1185">Reference proteome</keyword>
<sequence length="777" mass="90619">MYRIKSLQIKNFKCLKDHSFDFGEKNLVLFDGPNGYGKTTVYDALEIAFTGNLRRFKDNTNIKQSVGYGDSSFHKDKTKPIEIGLNLHDRKGNKLYIFRKYPSASDITARDKNPRNFFEKIEQYSIQLNGKNVEDQTLGQLLNYESIEKFFNILDYVEQDENTYFIKKSAKDKYNGLSELLGINNHNDALKKTSEVIRAINAQERTLGEQLTRVKEENKAILESEGEDIIYNRLVEIKELPWDKKDLVISQNEVRINYLSELQKLSYLKSNEQLIEKIIKANSIRELLESSVRIDNLVRNYWNVVNIETLIRENEQRGRESKEKESLTIVSKSIETKDYKTLQENQEALKLVIEQDNIYEELKEMIRELLSLKNLLSAENRLIEEIRDKRNSFLEAFTKSSESLKLVEDGICPTCSHDWGSKDELLSQFKETEELIFKSNDISREKLRKAQELWDSKMEELTLLKRISDRVDQIEKNRLALIGLDEFLKVSANQANWSEEFEKILDLFSKDQAAELIELFNQRLKQEELEDVIESVRSKAFEFIPHFNADLKIDELRETFQNQLDNSLEELRRIQTETVEQKIKYIHYAYFNGISKKISNIEANLVKLEATRKKCTDVSDLLKEQINSYLKGIIANITAPFYIYTSKILQNHSLGTGLVFNADIDKATPEIMIHPLGRKQEASFSLSSGQLSATVISLMLVLNKVYNQNDLGVIMIDDPIQTLDEINTHSLIELLKHNFSDEQVILSTHEDKYSRFIRYKYERFGLSHDNIEMRREI</sequence>
<protein>
    <recommendedName>
        <fullName evidence="2">Rad50/SbcC-type AAA domain-containing protein</fullName>
    </recommendedName>
</protein>
<evidence type="ECO:0000313" key="3">
    <source>
        <dbReference type="EMBL" id="MTI24362.1"/>
    </source>
</evidence>
<name>A0ABW9RJV7_9BACT</name>
<keyword evidence="1" id="KW-0175">Coiled coil</keyword>
<dbReference type="InterPro" id="IPR038729">
    <property type="entry name" value="Rad50/SbcC_AAA"/>
</dbReference>
<feature type="domain" description="Rad50/SbcC-type AAA" evidence="2">
    <location>
        <begin position="6"/>
        <end position="222"/>
    </location>
</feature>